<feature type="transmembrane region" description="Helical" evidence="1">
    <location>
        <begin position="15"/>
        <end position="34"/>
    </location>
</feature>
<evidence type="ECO:0000256" key="1">
    <source>
        <dbReference type="SAM" id="Phobius"/>
    </source>
</evidence>
<dbReference type="EMBL" id="BKCJ011829656">
    <property type="protein sequence ID" value="GFD56460.1"/>
    <property type="molecule type" value="Genomic_DNA"/>
</dbReference>
<gene>
    <name evidence="2" type="ORF">Tci_928429</name>
</gene>
<keyword evidence="1" id="KW-0812">Transmembrane</keyword>
<organism evidence="2">
    <name type="scientific">Tanacetum cinerariifolium</name>
    <name type="common">Dalmatian daisy</name>
    <name type="synonym">Chrysanthemum cinerariifolium</name>
    <dbReference type="NCBI Taxonomy" id="118510"/>
    <lineage>
        <taxon>Eukaryota</taxon>
        <taxon>Viridiplantae</taxon>
        <taxon>Streptophyta</taxon>
        <taxon>Embryophyta</taxon>
        <taxon>Tracheophyta</taxon>
        <taxon>Spermatophyta</taxon>
        <taxon>Magnoliopsida</taxon>
        <taxon>eudicotyledons</taxon>
        <taxon>Gunneridae</taxon>
        <taxon>Pentapetalae</taxon>
        <taxon>asterids</taxon>
        <taxon>campanulids</taxon>
        <taxon>Asterales</taxon>
        <taxon>Asteraceae</taxon>
        <taxon>Asteroideae</taxon>
        <taxon>Anthemideae</taxon>
        <taxon>Anthemidinae</taxon>
        <taxon>Tanacetum</taxon>
    </lineage>
</organism>
<feature type="non-terminal residue" evidence="2">
    <location>
        <position position="1"/>
    </location>
</feature>
<protein>
    <submittedName>
        <fullName evidence="2">Uncharacterized protein</fullName>
    </submittedName>
</protein>
<evidence type="ECO:0000313" key="2">
    <source>
        <dbReference type="EMBL" id="GFD56460.1"/>
    </source>
</evidence>
<comment type="caution">
    <text evidence="2">The sequence shown here is derived from an EMBL/GenBank/DDBJ whole genome shotgun (WGS) entry which is preliminary data.</text>
</comment>
<dbReference type="AlphaFoldDB" id="A0A699XDG7"/>
<keyword evidence="1" id="KW-0472">Membrane</keyword>
<sequence length="59" mass="6371">RNASALKASSYLRRLSGIFLLFSTLMTQEIYVLLLRCKARTSGGPTRVGSLATGKPARA</sequence>
<accession>A0A699XDG7</accession>
<keyword evidence="1" id="KW-1133">Transmembrane helix</keyword>
<reference evidence="2" key="1">
    <citation type="journal article" date="2019" name="Sci. Rep.">
        <title>Draft genome of Tanacetum cinerariifolium, the natural source of mosquito coil.</title>
        <authorList>
            <person name="Yamashiro T."/>
            <person name="Shiraishi A."/>
            <person name="Satake H."/>
            <person name="Nakayama K."/>
        </authorList>
    </citation>
    <scope>NUCLEOTIDE SEQUENCE</scope>
</reference>
<proteinExistence type="predicted"/>
<name>A0A699XDG7_TANCI</name>